<dbReference type="Pfam" id="PF08560">
    <property type="entry name" value="DUF1757"/>
    <property type="match status" value="1"/>
</dbReference>
<accession>A0AAD4FAI7</accession>
<sequence>MTSLFPHPQYAKDQPYASSILYLHVMRASAMSFSFFSLLHFPFFIIAARSCKIPVQYNMILSRTLKAAGRGLVLGTAAGAFMTWGRMRDREEIEWKNRSWRILENNGEVKTDWITLGAAGGGAVATMFAARRGSLPLSMGRAVLGGAGVGMTSGVPYMNATFSSGRKPA</sequence>
<organism evidence="2 3">
    <name type="scientific">Alternaria panax</name>
    <dbReference type="NCBI Taxonomy" id="48097"/>
    <lineage>
        <taxon>Eukaryota</taxon>
        <taxon>Fungi</taxon>
        <taxon>Dikarya</taxon>
        <taxon>Ascomycota</taxon>
        <taxon>Pezizomycotina</taxon>
        <taxon>Dothideomycetes</taxon>
        <taxon>Pleosporomycetidae</taxon>
        <taxon>Pleosporales</taxon>
        <taxon>Pleosporineae</taxon>
        <taxon>Pleosporaceae</taxon>
        <taxon>Alternaria</taxon>
        <taxon>Alternaria sect. Panax</taxon>
    </lineage>
</organism>
<dbReference type="InterPro" id="IPR013869">
    <property type="entry name" value="DUF1757"/>
</dbReference>
<evidence type="ECO:0000256" key="1">
    <source>
        <dbReference type="SAM" id="Phobius"/>
    </source>
</evidence>
<keyword evidence="1" id="KW-0472">Membrane</keyword>
<feature type="transmembrane region" description="Helical" evidence="1">
    <location>
        <begin position="67"/>
        <end position="85"/>
    </location>
</feature>
<feature type="transmembrane region" description="Helical" evidence="1">
    <location>
        <begin position="20"/>
        <end position="46"/>
    </location>
</feature>
<dbReference type="PANTHER" id="PTHR38636">
    <property type="entry name" value="PROTEIN CBG20488"/>
    <property type="match status" value="1"/>
</dbReference>
<dbReference type="Proteomes" id="UP001199106">
    <property type="component" value="Unassembled WGS sequence"/>
</dbReference>
<keyword evidence="1" id="KW-0812">Transmembrane</keyword>
<proteinExistence type="predicted"/>
<comment type="caution">
    <text evidence="2">The sequence shown here is derived from an EMBL/GenBank/DDBJ whole genome shotgun (WGS) entry which is preliminary data.</text>
</comment>
<name>A0AAD4FAI7_9PLEO</name>
<evidence type="ECO:0000313" key="3">
    <source>
        <dbReference type="Proteomes" id="UP001199106"/>
    </source>
</evidence>
<protein>
    <submittedName>
        <fullName evidence="2">Uncharacterized protein</fullName>
    </submittedName>
</protein>
<reference evidence="2" key="1">
    <citation type="submission" date="2021-07" db="EMBL/GenBank/DDBJ databases">
        <title>Genome Resource of American Ginseng Black Spot Pathogen Alternaria panax.</title>
        <authorList>
            <person name="Qiu C."/>
            <person name="Wang W."/>
            <person name="Liu Z."/>
        </authorList>
    </citation>
    <scope>NUCLEOTIDE SEQUENCE</scope>
    <source>
        <strain evidence="2">BNCC115425</strain>
    </source>
</reference>
<dbReference type="AlphaFoldDB" id="A0AAD4FAI7"/>
<dbReference type="EMBL" id="JAANER010000011">
    <property type="protein sequence ID" value="KAG9185163.1"/>
    <property type="molecule type" value="Genomic_DNA"/>
</dbReference>
<dbReference type="PANTHER" id="PTHR38636:SF1">
    <property type="entry name" value="CHLORIDE CHANNEL PROTEIN CLC-D"/>
    <property type="match status" value="1"/>
</dbReference>
<keyword evidence="1" id="KW-1133">Transmembrane helix</keyword>
<keyword evidence="3" id="KW-1185">Reference proteome</keyword>
<evidence type="ECO:0000313" key="2">
    <source>
        <dbReference type="EMBL" id="KAG9185163.1"/>
    </source>
</evidence>
<gene>
    <name evidence="2" type="ORF">G6011_07707</name>
</gene>